<sequence length="113" mass="13076">MAWKRRRVCRCGKIIAATDLCACQIKRKAETDRLRPNANDRGYDSKWRRESKAFLALPQNRFCACGCGRIADCVDHIVPHRGDMKLFWSRSNWQPLASSPCHANRKQSLERSK</sequence>
<organism evidence="2">
    <name type="scientific">Bradyrhizobium barranii subsp. barranii</name>
    <dbReference type="NCBI Taxonomy" id="2823807"/>
    <lineage>
        <taxon>Bacteria</taxon>
        <taxon>Pseudomonadati</taxon>
        <taxon>Pseudomonadota</taxon>
        <taxon>Alphaproteobacteria</taxon>
        <taxon>Hyphomicrobiales</taxon>
        <taxon>Nitrobacteraceae</taxon>
        <taxon>Bradyrhizobium</taxon>
        <taxon>Bradyrhizobium barranii</taxon>
    </lineage>
</organism>
<reference evidence="2" key="1">
    <citation type="submission" date="2021-03" db="EMBL/GenBank/DDBJ databases">
        <title>Whole Genome Sequence of Bradyrhizobium sp. Strain 144S4.</title>
        <authorList>
            <person name="Bromfield E.S.P."/>
            <person name="Cloutier S."/>
        </authorList>
    </citation>
    <scope>NUCLEOTIDE SEQUENCE [LARGE SCALE GENOMIC DNA]</scope>
    <source>
        <strain evidence="2">144S4</strain>
    </source>
</reference>
<feature type="region of interest" description="Disordered" evidence="1">
    <location>
        <begin position="94"/>
        <end position="113"/>
    </location>
</feature>
<evidence type="ECO:0000313" key="4">
    <source>
        <dbReference type="Proteomes" id="UP000664702"/>
    </source>
</evidence>
<keyword evidence="2" id="KW-0378">Hydrolase</keyword>
<keyword evidence="2" id="KW-0540">Nuclease</keyword>
<dbReference type="GO" id="GO:0004519">
    <property type="term" value="F:endonuclease activity"/>
    <property type="evidence" value="ECO:0007669"/>
    <property type="project" value="UniProtKB-KW"/>
</dbReference>
<keyword evidence="2" id="KW-0255">Endonuclease</keyword>
<reference evidence="3 4" key="2">
    <citation type="journal article" date="2022" name="Int. J. Syst. Evol. Microbiol.">
        <title>Strains of Bradyrhizobium barranii sp. nov. associated with legumes native to Canada are symbionts of soybeans and belong to different subspecies (subsp. barranii subsp. nov. and subsp. apii subsp. nov.) and symbiovars (sv. glycinearum and sv. septentrionale).</title>
        <authorList>
            <person name="Bromfield E.S.P."/>
            <person name="Cloutier S."/>
            <person name="Wasai-Hara S."/>
            <person name="Minamisawa K."/>
        </authorList>
    </citation>
    <scope>NUCLEOTIDE SEQUENCE [LARGE SCALE GENOMIC DNA]</scope>
    <source>
        <strain evidence="3 4">144S4</strain>
    </source>
</reference>
<dbReference type="RefSeq" id="WP_208086224.1">
    <property type="nucleotide sequence ID" value="NZ_CP086136.1"/>
</dbReference>
<evidence type="ECO:0000313" key="2">
    <source>
        <dbReference type="EMBL" id="MBO1863809.1"/>
    </source>
</evidence>
<name>A0A939MAG0_9BRAD</name>
<accession>A0A939MAG0</accession>
<proteinExistence type="predicted"/>
<evidence type="ECO:0000256" key="1">
    <source>
        <dbReference type="SAM" id="MobiDB-lite"/>
    </source>
</evidence>
<dbReference type="EMBL" id="JAGEMI010000001">
    <property type="protein sequence ID" value="MBO1863809.1"/>
    <property type="molecule type" value="Genomic_DNA"/>
</dbReference>
<gene>
    <name evidence="3" type="ORF">J4G43_021655</name>
    <name evidence="2" type="ORF">J4G43_23705</name>
</gene>
<dbReference type="Proteomes" id="UP000664702">
    <property type="component" value="Chromosome"/>
</dbReference>
<dbReference type="KEGG" id="bban:J4G43_021655"/>
<evidence type="ECO:0000313" key="3">
    <source>
        <dbReference type="EMBL" id="UEM16587.1"/>
    </source>
</evidence>
<dbReference type="AlphaFoldDB" id="A0A939MAG0"/>
<dbReference type="EMBL" id="CP086136">
    <property type="protein sequence ID" value="UEM16587.1"/>
    <property type="molecule type" value="Genomic_DNA"/>
</dbReference>
<protein>
    <submittedName>
        <fullName evidence="2">HNH endonuclease</fullName>
    </submittedName>
</protein>